<dbReference type="AlphaFoldDB" id="A0A9W9WR61"/>
<organism evidence="2 3">
    <name type="scientific">Penicillium diatomitis</name>
    <dbReference type="NCBI Taxonomy" id="2819901"/>
    <lineage>
        <taxon>Eukaryota</taxon>
        <taxon>Fungi</taxon>
        <taxon>Dikarya</taxon>
        <taxon>Ascomycota</taxon>
        <taxon>Pezizomycotina</taxon>
        <taxon>Eurotiomycetes</taxon>
        <taxon>Eurotiomycetidae</taxon>
        <taxon>Eurotiales</taxon>
        <taxon>Aspergillaceae</taxon>
        <taxon>Penicillium</taxon>
    </lineage>
</organism>
<proteinExistence type="predicted"/>
<dbReference type="EMBL" id="JAPWDQ010000013">
    <property type="protein sequence ID" value="KAJ5472079.1"/>
    <property type="molecule type" value="Genomic_DNA"/>
</dbReference>
<reference evidence="2" key="2">
    <citation type="journal article" date="2023" name="IMA Fungus">
        <title>Comparative genomic study of the Penicillium genus elucidates a diverse pangenome and 15 lateral gene transfer events.</title>
        <authorList>
            <person name="Petersen C."/>
            <person name="Sorensen T."/>
            <person name="Nielsen M.R."/>
            <person name="Sondergaard T.E."/>
            <person name="Sorensen J.L."/>
            <person name="Fitzpatrick D.A."/>
            <person name="Frisvad J.C."/>
            <person name="Nielsen K.L."/>
        </authorList>
    </citation>
    <scope>NUCLEOTIDE SEQUENCE</scope>
    <source>
        <strain evidence="2">IBT 30728</strain>
    </source>
</reference>
<comment type="caution">
    <text evidence="2">The sequence shown here is derived from an EMBL/GenBank/DDBJ whole genome shotgun (WGS) entry which is preliminary data.</text>
</comment>
<keyword evidence="1" id="KW-0175">Coiled coil</keyword>
<dbReference type="Proteomes" id="UP001148312">
    <property type="component" value="Unassembled WGS sequence"/>
</dbReference>
<evidence type="ECO:0000256" key="1">
    <source>
        <dbReference type="SAM" id="Coils"/>
    </source>
</evidence>
<feature type="coiled-coil region" evidence="1">
    <location>
        <begin position="67"/>
        <end position="97"/>
    </location>
</feature>
<accession>A0A9W9WR61</accession>
<gene>
    <name evidence="2" type="ORF">N7539_008648</name>
</gene>
<evidence type="ECO:0000313" key="3">
    <source>
        <dbReference type="Proteomes" id="UP001148312"/>
    </source>
</evidence>
<sequence length="113" mass="12758">MTCFLCICGMINGHSIVEIPDILFPVVYFDGKKGIVRGGSWIHEKAQSIRHLFPLLSTYALPKSHLRNEFKQLLEEAQAQDRHLEELENTVAVLQTAIAPSPQLQLTKQYVPS</sequence>
<dbReference type="GeneID" id="81628493"/>
<evidence type="ECO:0000313" key="2">
    <source>
        <dbReference type="EMBL" id="KAJ5472079.1"/>
    </source>
</evidence>
<reference evidence="2" key="1">
    <citation type="submission" date="2022-12" db="EMBL/GenBank/DDBJ databases">
        <authorList>
            <person name="Petersen C."/>
        </authorList>
    </citation>
    <scope>NUCLEOTIDE SEQUENCE</scope>
    <source>
        <strain evidence="2">IBT 30728</strain>
    </source>
</reference>
<name>A0A9W9WR61_9EURO</name>
<protein>
    <submittedName>
        <fullName evidence="2">Uncharacterized protein</fullName>
    </submittedName>
</protein>
<dbReference type="RefSeq" id="XP_056786625.1">
    <property type="nucleotide sequence ID" value="XM_056938243.1"/>
</dbReference>
<keyword evidence="3" id="KW-1185">Reference proteome</keyword>